<name>A0A4R8IK56_9FLAO</name>
<sequence length="114" mass="12617">MNEEFNELFDIKQQKETNDNLSNPKQNVLIHTVVRVVVLIVTIIGVCAILFVAALDANIQLAILGAAIILGWFGFMIFEAIKLTKRNCRELANSNIVLIIIAILVIMGITVNVL</sequence>
<evidence type="ECO:0000313" key="2">
    <source>
        <dbReference type="EMBL" id="TDX87019.1"/>
    </source>
</evidence>
<dbReference type="EMBL" id="SOEO01000001">
    <property type="protein sequence ID" value="TDX87019.1"/>
    <property type="molecule type" value="Genomic_DNA"/>
</dbReference>
<evidence type="ECO:0000313" key="3">
    <source>
        <dbReference type="Proteomes" id="UP000295313"/>
    </source>
</evidence>
<keyword evidence="1" id="KW-0812">Transmembrane</keyword>
<reference evidence="2 3" key="1">
    <citation type="submission" date="2019-03" db="EMBL/GenBank/DDBJ databases">
        <title>Genomic Encyclopedia of Type Strains, Phase III (KMG-III): the genomes of soil and plant-associated and newly described type strains.</title>
        <authorList>
            <person name="Whitman W."/>
        </authorList>
    </citation>
    <scope>NUCLEOTIDE SEQUENCE [LARGE SCALE GENOMIC DNA]</scope>
    <source>
        <strain evidence="2 3">CGMCC 1.12802</strain>
    </source>
</reference>
<keyword evidence="1" id="KW-1133">Transmembrane helix</keyword>
<dbReference type="RefSeq" id="WP_133943646.1">
    <property type="nucleotide sequence ID" value="NZ_SOEO01000001.1"/>
</dbReference>
<feature type="transmembrane region" description="Helical" evidence="1">
    <location>
        <begin position="33"/>
        <end position="55"/>
    </location>
</feature>
<protein>
    <submittedName>
        <fullName evidence="2">Uncharacterized protein</fullName>
    </submittedName>
</protein>
<organism evidence="2 3">
    <name type="scientific">Epilithonimonas xixisoli</name>
    <dbReference type="NCBI Taxonomy" id="1476462"/>
    <lineage>
        <taxon>Bacteria</taxon>
        <taxon>Pseudomonadati</taxon>
        <taxon>Bacteroidota</taxon>
        <taxon>Flavobacteriia</taxon>
        <taxon>Flavobacteriales</taxon>
        <taxon>Weeksellaceae</taxon>
        <taxon>Chryseobacterium group</taxon>
        <taxon>Epilithonimonas</taxon>
    </lineage>
</organism>
<dbReference type="AlphaFoldDB" id="A0A4R8IK56"/>
<evidence type="ECO:0000256" key="1">
    <source>
        <dbReference type="SAM" id="Phobius"/>
    </source>
</evidence>
<proteinExistence type="predicted"/>
<feature type="transmembrane region" description="Helical" evidence="1">
    <location>
        <begin position="93"/>
        <end position="113"/>
    </location>
</feature>
<keyword evidence="3" id="KW-1185">Reference proteome</keyword>
<dbReference type="Proteomes" id="UP000295313">
    <property type="component" value="Unassembled WGS sequence"/>
</dbReference>
<feature type="transmembrane region" description="Helical" evidence="1">
    <location>
        <begin position="61"/>
        <end position="81"/>
    </location>
</feature>
<gene>
    <name evidence="2" type="ORF">B0I22_1188</name>
</gene>
<keyword evidence="1" id="KW-0472">Membrane</keyword>
<comment type="caution">
    <text evidence="2">The sequence shown here is derived from an EMBL/GenBank/DDBJ whole genome shotgun (WGS) entry which is preliminary data.</text>
</comment>
<accession>A0A4R8IK56</accession>